<dbReference type="GO" id="GO:0016020">
    <property type="term" value="C:membrane"/>
    <property type="evidence" value="ECO:0007669"/>
    <property type="project" value="UniProtKB-SubCell"/>
</dbReference>
<evidence type="ECO:0000256" key="7">
    <source>
        <dbReference type="ARBA" id="ARBA00022741"/>
    </source>
</evidence>
<dbReference type="PROSITE" id="PS50109">
    <property type="entry name" value="HIS_KIN"/>
    <property type="match status" value="1"/>
</dbReference>
<keyword evidence="7" id="KW-0547">Nucleotide-binding</keyword>
<keyword evidence="15" id="KW-1185">Reference proteome</keyword>
<dbReference type="Pfam" id="PF00672">
    <property type="entry name" value="HAMP"/>
    <property type="match status" value="1"/>
</dbReference>
<dbReference type="InterPro" id="IPR036890">
    <property type="entry name" value="HATPase_C_sf"/>
</dbReference>
<evidence type="ECO:0000256" key="2">
    <source>
        <dbReference type="ARBA" id="ARBA00004370"/>
    </source>
</evidence>
<dbReference type="InterPro" id="IPR003660">
    <property type="entry name" value="HAMP_dom"/>
</dbReference>
<evidence type="ECO:0000256" key="10">
    <source>
        <dbReference type="ARBA" id="ARBA00022989"/>
    </source>
</evidence>
<dbReference type="PANTHER" id="PTHR44936">
    <property type="entry name" value="SENSOR PROTEIN CREC"/>
    <property type="match status" value="1"/>
</dbReference>
<reference evidence="14 15" key="1">
    <citation type="submission" date="2016-10" db="EMBL/GenBank/DDBJ databases">
        <authorList>
            <person name="de Groot N.N."/>
        </authorList>
    </citation>
    <scope>NUCLEOTIDE SEQUENCE [LARGE SCALE GENOMIC DNA]</scope>
    <source>
        <strain evidence="14 15">DSM 44468</strain>
    </source>
</reference>
<evidence type="ECO:0000256" key="6">
    <source>
        <dbReference type="ARBA" id="ARBA00022692"/>
    </source>
</evidence>
<proteinExistence type="predicted"/>
<feature type="domain" description="Histidine kinase" evidence="13">
    <location>
        <begin position="504"/>
        <end position="614"/>
    </location>
</feature>
<keyword evidence="11" id="KW-0902">Two-component regulatory system</keyword>
<dbReference type="RefSeq" id="WP_091508599.1">
    <property type="nucleotide sequence ID" value="NZ_FORP01000009.1"/>
</dbReference>
<evidence type="ECO:0000313" key="14">
    <source>
        <dbReference type="EMBL" id="SFJ82416.1"/>
    </source>
</evidence>
<evidence type="ECO:0000256" key="12">
    <source>
        <dbReference type="SAM" id="MobiDB-lite"/>
    </source>
</evidence>
<protein>
    <recommendedName>
        <fullName evidence="3">histidine kinase</fullName>
        <ecNumber evidence="3">2.7.13.3</ecNumber>
    </recommendedName>
</protein>
<evidence type="ECO:0000256" key="4">
    <source>
        <dbReference type="ARBA" id="ARBA00022553"/>
    </source>
</evidence>
<gene>
    <name evidence="14" type="ORF">SAMN05421835_10959</name>
</gene>
<dbReference type="Gene3D" id="6.10.340.10">
    <property type="match status" value="1"/>
</dbReference>
<dbReference type="Proteomes" id="UP000199025">
    <property type="component" value="Unassembled WGS sequence"/>
</dbReference>
<feature type="region of interest" description="Disordered" evidence="12">
    <location>
        <begin position="665"/>
        <end position="736"/>
    </location>
</feature>
<feature type="compositionally biased region" description="Low complexity" evidence="12">
    <location>
        <begin position="710"/>
        <end position="731"/>
    </location>
</feature>
<keyword evidence="5" id="KW-0808">Transferase</keyword>
<keyword evidence="9" id="KW-0067">ATP-binding</keyword>
<evidence type="ECO:0000313" key="15">
    <source>
        <dbReference type="Proteomes" id="UP000199025"/>
    </source>
</evidence>
<evidence type="ECO:0000256" key="8">
    <source>
        <dbReference type="ARBA" id="ARBA00022777"/>
    </source>
</evidence>
<dbReference type="AlphaFoldDB" id="A0A1I3UKR0"/>
<keyword evidence="10" id="KW-1133">Transmembrane helix</keyword>
<keyword evidence="8 14" id="KW-0418">Kinase</keyword>
<dbReference type="InterPro" id="IPR003594">
    <property type="entry name" value="HATPase_dom"/>
</dbReference>
<dbReference type="InterPro" id="IPR050980">
    <property type="entry name" value="2C_sensor_his_kinase"/>
</dbReference>
<evidence type="ECO:0000256" key="5">
    <source>
        <dbReference type="ARBA" id="ARBA00022679"/>
    </source>
</evidence>
<dbReference type="PANTHER" id="PTHR44936:SF9">
    <property type="entry name" value="SENSOR PROTEIN CREC"/>
    <property type="match status" value="1"/>
</dbReference>
<comment type="catalytic activity">
    <reaction evidence="1">
        <text>ATP + protein L-histidine = ADP + protein N-phospho-L-histidine.</text>
        <dbReference type="EC" id="2.7.13.3"/>
    </reaction>
</comment>
<dbReference type="Gene3D" id="3.30.565.10">
    <property type="entry name" value="Histidine kinase-like ATPase, C-terminal domain"/>
    <property type="match status" value="1"/>
</dbReference>
<dbReference type="SUPFAM" id="SSF55874">
    <property type="entry name" value="ATPase domain of HSP90 chaperone/DNA topoisomerase II/histidine kinase"/>
    <property type="match status" value="1"/>
</dbReference>
<keyword evidence="6" id="KW-0812">Transmembrane</keyword>
<accession>A0A1I3UKR0</accession>
<evidence type="ECO:0000256" key="1">
    <source>
        <dbReference type="ARBA" id="ARBA00000085"/>
    </source>
</evidence>
<sequence length="764" mass="81076">MERTAAWPPGGWSLRTKISVVLLLPVVVALTLAGTRIQGELDQASRLSAVRDQLPVVQGVADLGDLVDQEMVATAAASPGTTPTAEIDAVDSKVTAVQRDADFAHLPAETGRALNTALGRLSGLRTANAGGDPVGTTAGYRDIVYALADIVPSIIEGAGNTDLNGTADTARALVQLRTTLAVQEALLRSIRPGSADQAVLAAAAQASAEESVIRGQVQRTLNPAQLSRFTAATTSATDRRALLQSSLATERRAELSGLLLPIATESAGLGDLVTETFAILTDTITTQTEDSRSAALRDAALVMGALLAALAVALLMARSLLSPMRRLHAAALSAAHEQLPETIERVHRGEEVSWQSVEPVGIKTGEEIGQLAHAFDDMHRQAVRLAGEQAELRKQVSEMFMTLARRSQSMVELQLTVLEGLESQERDPQRLDELFRLDHLATRLRRNGENLQVLAGGTPARRDTGPVSMVELLRGATSEVKDYRRVSLVNVPNGAVRSEAAADVVHILAELLENATRFSPPEEKVYLTADRGSDGGLLVEVVDNGLGMTPEDLDAANQRLGASDTVSPETARRMGLFVVGRLAARHGVTVRLRPTMTVAGRTGVTASVHLPGELIIADGTPARTPVAVAAVNGHSYSAPPPPPPQPPARTPIFERVVSNWFSEHTPDDQAEQAPAARNWVTPSDEARRAAERAVQQPATAVLSPAGLPTRRPGAQLAPGAAQPRRGGAAKPADFRDPAAVRNNLSRHYNGLRAARLRTANEERS</sequence>
<keyword evidence="4" id="KW-0597">Phosphoprotein</keyword>
<dbReference type="GO" id="GO:0004673">
    <property type="term" value="F:protein histidine kinase activity"/>
    <property type="evidence" value="ECO:0007669"/>
    <property type="project" value="UniProtKB-EC"/>
</dbReference>
<evidence type="ECO:0000256" key="11">
    <source>
        <dbReference type="ARBA" id="ARBA00023012"/>
    </source>
</evidence>
<dbReference type="SMART" id="SM00304">
    <property type="entry name" value="HAMP"/>
    <property type="match status" value="1"/>
</dbReference>
<dbReference type="SMART" id="SM00387">
    <property type="entry name" value="HATPase_c"/>
    <property type="match status" value="1"/>
</dbReference>
<dbReference type="GO" id="GO:0000160">
    <property type="term" value="P:phosphorelay signal transduction system"/>
    <property type="evidence" value="ECO:0007669"/>
    <property type="project" value="UniProtKB-KW"/>
</dbReference>
<dbReference type="Pfam" id="PF02518">
    <property type="entry name" value="HATPase_c"/>
    <property type="match status" value="1"/>
</dbReference>
<dbReference type="EC" id="2.7.13.3" evidence="3"/>
<name>A0A1I3UKR0_9PSEU</name>
<keyword evidence="10" id="KW-0472">Membrane</keyword>
<dbReference type="InterPro" id="IPR005467">
    <property type="entry name" value="His_kinase_dom"/>
</dbReference>
<evidence type="ECO:0000256" key="9">
    <source>
        <dbReference type="ARBA" id="ARBA00022840"/>
    </source>
</evidence>
<dbReference type="GO" id="GO:0005524">
    <property type="term" value="F:ATP binding"/>
    <property type="evidence" value="ECO:0007669"/>
    <property type="project" value="UniProtKB-KW"/>
</dbReference>
<evidence type="ECO:0000259" key="13">
    <source>
        <dbReference type="PROSITE" id="PS50109"/>
    </source>
</evidence>
<dbReference type="EMBL" id="FORP01000009">
    <property type="protein sequence ID" value="SFJ82416.1"/>
    <property type="molecule type" value="Genomic_DNA"/>
</dbReference>
<dbReference type="STRING" id="115433.SAMN05421835_10959"/>
<comment type="subcellular location">
    <subcellularLocation>
        <location evidence="2">Membrane</location>
    </subcellularLocation>
</comment>
<evidence type="ECO:0000256" key="3">
    <source>
        <dbReference type="ARBA" id="ARBA00012438"/>
    </source>
</evidence>
<organism evidence="14 15">
    <name type="scientific">Amycolatopsis sacchari</name>
    <dbReference type="NCBI Taxonomy" id="115433"/>
    <lineage>
        <taxon>Bacteria</taxon>
        <taxon>Bacillati</taxon>
        <taxon>Actinomycetota</taxon>
        <taxon>Actinomycetes</taxon>
        <taxon>Pseudonocardiales</taxon>
        <taxon>Pseudonocardiaceae</taxon>
        <taxon>Amycolatopsis</taxon>
    </lineage>
</organism>
<dbReference type="OrthoDB" id="3502710at2"/>